<feature type="region of interest" description="Disordered" evidence="1">
    <location>
        <begin position="226"/>
        <end position="291"/>
    </location>
</feature>
<feature type="compositionally biased region" description="Basic and acidic residues" evidence="1">
    <location>
        <begin position="158"/>
        <end position="170"/>
    </location>
</feature>
<name>A0A7S3PUX4_9STRA</name>
<proteinExistence type="predicted"/>
<dbReference type="AlphaFoldDB" id="A0A7S3PUX4"/>
<organism evidence="2">
    <name type="scientific">Chaetoceros debilis</name>
    <dbReference type="NCBI Taxonomy" id="122233"/>
    <lineage>
        <taxon>Eukaryota</taxon>
        <taxon>Sar</taxon>
        <taxon>Stramenopiles</taxon>
        <taxon>Ochrophyta</taxon>
        <taxon>Bacillariophyta</taxon>
        <taxon>Coscinodiscophyceae</taxon>
        <taxon>Chaetocerotophycidae</taxon>
        <taxon>Chaetocerotales</taxon>
        <taxon>Chaetocerotaceae</taxon>
        <taxon>Chaetoceros</taxon>
    </lineage>
</organism>
<feature type="compositionally biased region" description="Polar residues" evidence="1">
    <location>
        <begin position="171"/>
        <end position="184"/>
    </location>
</feature>
<sequence>MSTSAFVSTSKRDSKMLQLNEDKVVAREIILKPTTTNKSMNAERSTNTTNRSWRSTGWTPLSYPSLALFQNRADAEPSIATATIAAAADTSDSLFPQELEQIQLNPFFPLHRDVILATVRELLILDGALDSSTLEVKDAKKNADIKITITNANANSEQKSEEKEKGDKMEQMQNPVESDVSYENTRGTDTNIANALIEPAQEETSVAQAEAEKMYTNAGEISTVSDKMPSVPVKTSKKRKRSGASNTTSAVNGKAKRVRGKGKNNKIKKPAHKKKKNYVTEQKTSSDTGKILSAKGTGRAVRIGARTLTNHMKKRSRALTILQDDESRDIPSSAESLAEILLNSCKLISQQSHDRPVSPPLTKTVMIDGDTCSDAGSNKCDVNGNENDQVNENVNENENRIRKVSDATLNDQDDHLIENEDAIVNMRIEGENCHQHPPISAHLAVIAINLTSKTKSLDIESAVKQFVHNQTHQFELVCHNHDHNNDQDQEHDRYRINESLSESSSSFTEDENDMELDEEAMLLDLERTGGLPKLLDLSIIMETQLRQNALAMTKQLSRFIDDRALGEFLGYGYKSLLPMRKKDRVVELISDFMFDVSHAMFAWEQTENDIYGYENHSKRSNDSKNDNDICKTLFDSRALRKIGGFEPTSLLQHALSIKRLRRMGESWASLVSTTVGKKMFAQHHNISVKVHVAQMRRDKRMKKNISMSSSYPLVSTTKLEDNEKTSRSRSCSLSSEDSTETKVLFNPVSDTATSRSCVTPIIPSLIPITITRGVGKSWGILLAREGSMCVVMRVPPHNENQLQRGDLIVSLRNEQNECVNTPTCSHPDSAEIYVSSEWFKQAVGIFKESNTLHLEVRRAITSSSSHA</sequence>
<evidence type="ECO:0000256" key="1">
    <source>
        <dbReference type="SAM" id="MobiDB-lite"/>
    </source>
</evidence>
<feature type="compositionally biased region" description="Basic residues" evidence="1">
    <location>
        <begin position="254"/>
        <end position="277"/>
    </location>
</feature>
<feature type="region of interest" description="Disordered" evidence="1">
    <location>
        <begin position="155"/>
        <end position="184"/>
    </location>
</feature>
<accession>A0A7S3PUX4</accession>
<dbReference type="EMBL" id="HBIO01001850">
    <property type="protein sequence ID" value="CAE0456487.1"/>
    <property type="molecule type" value="Transcribed_RNA"/>
</dbReference>
<feature type="compositionally biased region" description="Polar residues" evidence="1">
    <location>
        <begin position="279"/>
        <end position="288"/>
    </location>
</feature>
<protein>
    <submittedName>
        <fullName evidence="2">Uncharacterized protein</fullName>
    </submittedName>
</protein>
<evidence type="ECO:0000313" key="2">
    <source>
        <dbReference type="EMBL" id="CAE0456487.1"/>
    </source>
</evidence>
<reference evidence="2" key="1">
    <citation type="submission" date="2021-01" db="EMBL/GenBank/DDBJ databases">
        <authorList>
            <person name="Corre E."/>
            <person name="Pelletier E."/>
            <person name="Niang G."/>
            <person name="Scheremetjew M."/>
            <person name="Finn R."/>
            <person name="Kale V."/>
            <person name="Holt S."/>
            <person name="Cochrane G."/>
            <person name="Meng A."/>
            <person name="Brown T."/>
            <person name="Cohen L."/>
        </authorList>
    </citation>
    <scope>NUCLEOTIDE SEQUENCE</scope>
    <source>
        <strain evidence="2">MM31A-1</strain>
    </source>
</reference>
<gene>
    <name evidence="2" type="ORF">CDEB00056_LOCUS1328</name>
</gene>